<dbReference type="WBParaSite" id="PTRK_0000477900.1">
    <property type="protein sequence ID" value="PTRK_0000477900.1"/>
    <property type="gene ID" value="PTRK_0000477900"/>
</dbReference>
<organism evidence="1 2">
    <name type="scientific">Parastrongyloides trichosuri</name>
    <name type="common">Possum-specific nematode worm</name>
    <dbReference type="NCBI Taxonomy" id="131310"/>
    <lineage>
        <taxon>Eukaryota</taxon>
        <taxon>Metazoa</taxon>
        <taxon>Ecdysozoa</taxon>
        <taxon>Nematoda</taxon>
        <taxon>Chromadorea</taxon>
        <taxon>Rhabditida</taxon>
        <taxon>Tylenchina</taxon>
        <taxon>Panagrolaimomorpha</taxon>
        <taxon>Strongyloidoidea</taxon>
        <taxon>Strongyloididae</taxon>
        <taxon>Parastrongyloides</taxon>
    </lineage>
</organism>
<keyword evidence="1" id="KW-1185">Reference proteome</keyword>
<reference evidence="2" key="1">
    <citation type="submission" date="2017-02" db="UniProtKB">
        <authorList>
            <consortium name="WormBaseParasite"/>
        </authorList>
    </citation>
    <scope>IDENTIFICATION</scope>
</reference>
<dbReference type="Proteomes" id="UP000038045">
    <property type="component" value="Unplaced"/>
</dbReference>
<evidence type="ECO:0000313" key="1">
    <source>
        <dbReference type="Proteomes" id="UP000038045"/>
    </source>
</evidence>
<proteinExistence type="predicted"/>
<name>A0A0N4ZB66_PARTI</name>
<protein>
    <submittedName>
        <fullName evidence="2">C2H2-type domain-containing protein</fullName>
    </submittedName>
</protein>
<sequence length="103" mass="12133">MCKKVCLFPREKIYHVLVDHMNLEDPLTLKCAICVRRGNSQKKFLDFESLRAHFLNSSGHPRPEDFINNLSCTYTGSTEHVFPTGYKQIFRTYEWHFTKCFIG</sequence>
<dbReference type="AlphaFoldDB" id="A0A0N4ZB66"/>
<accession>A0A0N4ZB66</accession>
<evidence type="ECO:0000313" key="2">
    <source>
        <dbReference type="WBParaSite" id="PTRK_0000477900.1"/>
    </source>
</evidence>